<dbReference type="PANTHER" id="PTHR44196:SF1">
    <property type="entry name" value="DEHYDROGENASE_REDUCTASE SDR FAMILY MEMBER 7B"/>
    <property type="match status" value="1"/>
</dbReference>
<dbReference type="Pfam" id="PF00106">
    <property type="entry name" value="adh_short"/>
    <property type="match status" value="1"/>
</dbReference>
<comment type="similarity">
    <text evidence="1 3">Belongs to the short-chain dehydrogenases/reductases (SDR) family.</text>
</comment>
<dbReference type="EMBL" id="VOOR01000026">
    <property type="protein sequence ID" value="TXB62639.1"/>
    <property type="molecule type" value="Genomic_DNA"/>
</dbReference>
<comment type="caution">
    <text evidence="4">The sequence shown here is derived from an EMBL/GenBank/DDBJ whole genome shotgun (WGS) entry which is preliminary data.</text>
</comment>
<dbReference type="RefSeq" id="WP_147167964.1">
    <property type="nucleotide sequence ID" value="NZ_VOOR01000026.1"/>
</dbReference>
<dbReference type="InterPro" id="IPR020904">
    <property type="entry name" value="Sc_DH/Rdtase_CS"/>
</dbReference>
<evidence type="ECO:0000313" key="4">
    <source>
        <dbReference type="EMBL" id="TXB62639.1"/>
    </source>
</evidence>
<dbReference type="Gene3D" id="3.40.50.720">
    <property type="entry name" value="NAD(P)-binding Rossmann-like Domain"/>
    <property type="match status" value="1"/>
</dbReference>
<organism evidence="4 5">
    <name type="scientific">Phaeodactylibacter luteus</name>
    <dbReference type="NCBI Taxonomy" id="1564516"/>
    <lineage>
        <taxon>Bacteria</taxon>
        <taxon>Pseudomonadati</taxon>
        <taxon>Bacteroidota</taxon>
        <taxon>Saprospiria</taxon>
        <taxon>Saprospirales</taxon>
        <taxon>Haliscomenobacteraceae</taxon>
        <taxon>Phaeodactylibacter</taxon>
    </lineage>
</organism>
<reference evidence="4 5" key="1">
    <citation type="submission" date="2019-08" db="EMBL/GenBank/DDBJ databases">
        <title>Genome of Phaeodactylibacter luteus.</title>
        <authorList>
            <person name="Bowman J.P."/>
        </authorList>
    </citation>
    <scope>NUCLEOTIDE SEQUENCE [LARGE SCALE GENOMIC DNA]</scope>
    <source>
        <strain evidence="4 5">KCTC 42180</strain>
    </source>
</reference>
<name>A0A5C6RL46_9BACT</name>
<proteinExistence type="inferred from homology"/>
<dbReference type="PRINTS" id="PR00080">
    <property type="entry name" value="SDRFAMILY"/>
</dbReference>
<dbReference type="GO" id="GO:0016491">
    <property type="term" value="F:oxidoreductase activity"/>
    <property type="evidence" value="ECO:0007669"/>
    <property type="project" value="UniProtKB-KW"/>
</dbReference>
<evidence type="ECO:0000256" key="2">
    <source>
        <dbReference type="ARBA" id="ARBA00023002"/>
    </source>
</evidence>
<sequence length="235" mass="24936">MKNRPYVFITGATKGIGRALAQRFALEGAHLALSARTPKDLEALKAGLLKGGATGEVHLFPADLSQKAEAVALAAAVSAAFPHLDVLVNNAGLFRPGQVLGEAEEAMEQMLAVNLLAPYYLSRGLLPRMRRGSHLFNVASVAGREGYVGKGSYGVSKAALLSLTNTLRHELREAGVRVTAVLPGPTWSASWEGADLPAQRLLQASEVAASIWQAWAMPPNAVIEEIVIRPQLGDL</sequence>
<dbReference type="InterPro" id="IPR002347">
    <property type="entry name" value="SDR_fam"/>
</dbReference>
<protein>
    <submittedName>
        <fullName evidence="4">SDR family oxidoreductase</fullName>
    </submittedName>
</protein>
<dbReference type="CDD" id="cd05233">
    <property type="entry name" value="SDR_c"/>
    <property type="match status" value="1"/>
</dbReference>
<dbReference type="Proteomes" id="UP000321580">
    <property type="component" value="Unassembled WGS sequence"/>
</dbReference>
<dbReference type="AlphaFoldDB" id="A0A5C6RL46"/>
<dbReference type="PRINTS" id="PR00081">
    <property type="entry name" value="GDHRDH"/>
</dbReference>
<evidence type="ECO:0000256" key="3">
    <source>
        <dbReference type="RuleBase" id="RU000363"/>
    </source>
</evidence>
<keyword evidence="2" id="KW-0560">Oxidoreductase</keyword>
<evidence type="ECO:0000313" key="5">
    <source>
        <dbReference type="Proteomes" id="UP000321580"/>
    </source>
</evidence>
<dbReference type="GO" id="GO:0016020">
    <property type="term" value="C:membrane"/>
    <property type="evidence" value="ECO:0007669"/>
    <property type="project" value="TreeGrafter"/>
</dbReference>
<dbReference type="InterPro" id="IPR036291">
    <property type="entry name" value="NAD(P)-bd_dom_sf"/>
</dbReference>
<keyword evidence="5" id="KW-1185">Reference proteome</keyword>
<dbReference type="OrthoDB" id="9810734at2"/>
<evidence type="ECO:0000256" key="1">
    <source>
        <dbReference type="ARBA" id="ARBA00006484"/>
    </source>
</evidence>
<gene>
    <name evidence="4" type="ORF">FRY97_12925</name>
</gene>
<accession>A0A5C6RL46</accession>
<dbReference type="PANTHER" id="PTHR44196">
    <property type="entry name" value="DEHYDROGENASE/REDUCTASE SDR FAMILY MEMBER 7B"/>
    <property type="match status" value="1"/>
</dbReference>
<dbReference type="SUPFAM" id="SSF51735">
    <property type="entry name" value="NAD(P)-binding Rossmann-fold domains"/>
    <property type="match status" value="1"/>
</dbReference>
<dbReference type="PROSITE" id="PS00061">
    <property type="entry name" value="ADH_SHORT"/>
    <property type="match status" value="1"/>
</dbReference>